<gene>
    <name evidence="3" type="ORF">PPYR_12353</name>
</gene>
<dbReference type="EMBL" id="VVIM01000008">
    <property type="protein sequence ID" value="KAB0795514.1"/>
    <property type="molecule type" value="Genomic_DNA"/>
</dbReference>
<dbReference type="InterPro" id="IPR003591">
    <property type="entry name" value="Leu-rich_rpt_typical-subtyp"/>
</dbReference>
<keyword evidence="4" id="KW-1185">Reference proteome</keyword>
<sequence length="221" mass="25790">MYERVQGITSKIEINFRNTSIVIIREGAFLDLPQLYLYKNQLENYDQFWFYKTPVLQSINLGQNRLRKIRGGAFINLPSIEYLWLYDNEIEFVDKDAFKGLTNLSILQLSGNKLKCFDFNFYASSKLVAVSVNNNNITYISYETLDVIRRKLKILEVEDNPLQCACLDKRKCPKLGAAVCTFPKTKPSQCLERSDDDFQEGFWVSFARDEENLLKIEEFVN</sequence>
<dbReference type="InterPro" id="IPR001611">
    <property type="entry name" value="Leu-rich_rpt"/>
</dbReference>
<dbReference type="Gene3D" id="3.80.10.10">
    <property type="entry name" value="Ribonuclease Inhibitor"/>
    <property type="match status" value="1"/>
</dbReference>
<dbReference type="InterPro" id="IPR032675">
    <property type="entry name" value="LRR_dom_sf"/>
</dbReference>
<comment type="caution">
    <text evidence="3">The sequence shown here is derived from an EMBL/GenBank/DDBJ whole genome shotgun (WGS) entry which is preliminary data.</text>
</comment>
<evidence type="ECO:0008006" key="5">
    <source>
        <dbReference type="Google" id="ProtNLM"/>
    </source>
</evidence>
<name>A0A5N4ADX1_PHOPY</name>
<protein>
    <recommendedName>
        <fullName evidence="5">LRRCT domain-containing protein</fullName>
    </recommendedName>
</protein>
<evidence type="ECO:0000313" key="3">
    <source>
        <dbReference type="EMBL" id="KAB0795514.1"/>
    </source>
</evidence>
<dbReference type="SMART" id="SM00369">
    <property type="entry name" value="LRR_TYP"/>
    <property type="match status" value="3"/>
</dbReference>
<accession>A0A5N4ADX1</accession>
<organism evidence="3 4">
    <name type="scientific">Photinus pyralis</name>
    <name type="common">Common eastern firefly</name>
    <name type="synonym">Lampyris pyralis</name>
    <dbReference type="NCBI Taxonomy" id="7054"/>
    <lineage>
        <taxon>Eukaryota</taxon>
        <taxon>Metazoa</taxon>
        <taxon>Ecdysozoa</taxon>
        <taxon>Arthropoda</taxon>
        <taxon>Hexapoda</taxon>
        <taxon>Insecta</taxon>
        <taxon>Pterygota</taxon>
        <taxon>Neoptera</taxon>
        <taxon>Endopterygota</taxon>
        <taxon>Coleoptera</taxon>
        <taxon>Polyphaga</taxon>
        <taxon>Elateriformia</taxon>
        <taxon>Elateroidea</taxon>
        <taxon>Lampyridae</taxon>
        <taxon>Lampyrinae</taxon>
        <taxon>Photinus</taxon>
    </lineage>
</organism>
<proteinExistence type="predicted"/>
<dbReference type="SUPFAM" id="SSF52058">
    <property type="entry name" value="L domain-like"/>
    <property type="match status" value="1"/>
</dbReference>
<evidence type="ECO:0000313" key="4">
    <source>
        <dbReference type="Proteomes" id="UP000327044"/>
    </source>
</evidence>
<dbReference type="PANTHER" id="PTHR24366">
    <property type="entry name" value="IG(IMMUNOGLOBULIN) AND LRR(LEUCINE RICH REPEAT) DOMAINS"/>
    <property type="match status" value="1"/>
</dbReference>
<keyword evidence="2" id="KW-0677">Repeat</keyword>
<evidence type="ECO:0000256" key="2">
    <source>
        <dbReference type="ARBA" id="ARBA00022737"/>
    </source>
</evidence>
<dbReference type="InParanoid" id="A0A5N4ADX1"/>
<dbReference type="Pfam" id="PF13855">
    <property type="entry name" value="LRR_8"/>
    <property type="match status" value="1"/>
</dbReference>
<dbReference type="AlphaFoldDB" id="A0A5N4ADX1"/>
<dbReference type="Proteomes" id="UP000327044">
    <property type="component" value="Unassembled WGS sequence"/>
</dbReference>
<keyword evidence="1" id="KW-0433">Leucine-rich repeat</keyword>
<reference evidence="3 4" key="1">
    <citation type="journal article" date="2018" name="Elife">
        <title>Firefly genomes illuminate parallel origins of bioluminescence in beetles.</title>
        <authorList>
            <person name="Fallon T.R."/>
            <person name="Lower S.E."/>
            <person name="Chang C.H."/>
            <person name="Bessho-Uehara M."/>
            <person name="Martin G.J."/>
            <person name="Bewick A.J."/>
            <person name="Behringer M."/>
            <person name="Debat H.J."/>
            <person name="Wong I."/>
            <person name="Day J.C."/>
            <person name="Suvorov A."/>
            <person name="Silva C.J."/>
            <person name="Stanger-Hall K.F."/>
            <person name="Hall D.W."/>
            <person name="Schmitz R.J."/>
            <person name="Nelson D.R."/>
            <person name="Lewis S.M."/>
            <person name="Shigenobu S."/>
            <person name="Bybee S.M."/>
            <person name="Larracuente A.M."/>
            <person name="Oba Y."/>
            <person name="Weng J.K."/>
        </authorList>
    </citation>
    <scope>NUCLEOTIDE SEQUENCE [LARGE SCALE GENOMIC DNA]</scope>
    <source>
        <strain evidence="3">1611_PpyrPB1</strain>
        <tissue evidence="3">Whole body</tissue>
    </source>
</reference>
<evidence type="ECO:0000256" key="1">
    <source>
        <dbReference type="ARBA" id="ARBA00022614"/>
    </source>
</evidence>